<dbReference type="RefSeq" id="WP_191942867.1">
    <property type="nucleotide sequence ID" value="NZ_JACYNP010000001.1"/>
</dbReference>
<feature type="chain" id="PRO_5046383817" description="Secreted protein" evidence="1">
    <location>
        <begin position="23"/>
        <end position="96"/>
    </location>
</feature>
<organism evidence="2 3">
    <name type="scientific">Pseudomonas lutea</name>
    <dbReference type="NCBI Taxonomy" id="243924"/>
    <lineage>
        <taxon>Bacteria</taxon>
        <taxon>Pseudomonadati</taxon>
        <taxon>Pseudomonadota</taxon>
        <taxon>Gammaproteobacteria</taxon>
        <taxon>Pseudomonadales</taxon>
        <taxon>Pseudomonadaceae</taxon>
        <taxon>Pseudomonas</taxon>
    </lineage>
</organism>
<feature type="signal peptide" evidence="1">
    <location>
        <begin position="1"/>
        <end position="22"/>
    </location>
</feature>
<evidence type="ECO:0000313" key="3">
    <source>
        <dbReference type="Proteomes" id="UP000625247"/>
    </source>
</evidence>
<accession>A0ABR9A1S7</accession>
<sequence>MKRTALTGLFLTAALLGSPVFAADDLCGANIAALKNAQASTATNLGGDSKAELDKTIENATMAQKAGDEKKCISITTKAITELKTGGDGSDGGAAK</sequence>
<comment type="caution">
    <text evidence="2">The sequence shown here is derived from an EMBL/GenBank/DDBJ whole genome shotgun (WGS) entry which is preliminary data.</text>
</comment>
<evidence type="ECO:0000256" key="1">
    <source>
        <dbReference type="SAM" id="SignalP"/>
    </source>
</evidence>
<keyword evidence="3" id="KW-1185">Reference proteome</keyword>
<evidence type="ECO:0000313" key="2">
    <source>
        <dbReference type="EMBL" id="MBD8119969.1"/>
    </source>
</evidence>
<name>A0ABR9A1S7_9PSED</name>
<gene>
    <name evidence="2" type="ORF">IFT62_01970</name>
</gene>
<protein>
    <recommendedName>
        <fullName evidence="4">Secreted protein</fullName>
    </recommendedName>
</protein>
<proteinExistence type="predicted"/>
<reference evidence="2 3" key="1">
    <citation type="journal article" date="2020" name="FEMS Microbiol. Ecol.">
        <title>Temporal dynamics of bacterial communities during seed development and maturation.</title>
        <authorList>
            <person name="Chesneau G."/>
            <person name="Torres-Cortes G."/>
            <person name="Briand M."/>
            <person name="Darrasse A."/>
            <person name="Preveaux A."/>
            <person name="Marais C."/>
            <person name="Jacques M.A."/>
            <person name="Shade A."/>
            <person name="Barret M."/>
        </authorList>
    </citation>
    <scope>NUCLEOTIDE SEQUENCE [LARGE SCALE GENOMIC DNA]</scope>
    <source>
        <strain evidence="2 3">CFBP13723</strain>
    </source>
</reference>
<keyword evidence="1" id="KW-0732">Signal</keyword>
<dbReference type="Proteomes" id="UP000625247">
    <property type="component" value="Unassembled WGS sequence"/>
</dbReference>
<dbReference type="EMBL" id="JACYNP010000001">
    <property type="protein sequence ID" value="MBD8119969.1"/>
    <property type="molecule type" value="Genomic_DNA"/>
</dbReference>
<evidence type="ECO:0008006" key="4">
    <source>
        <dbReference type="Google" id="ProtNLM"/>
    </source>
</evidence>